<protein>
    <submittedName>
        <fullName evidence="1">Uncharacterized protein</fullName>
    </submittedName>
</protein>
<evidence type="ECO:0000313" key="2">
    <source>
        <dbReference type="Proteomes" id="UP000320762"/>
    </source>
</evidence>
<dbReference type="EMBL" id="VDMD01000005">
    <property type="protein sequence ID" value="TRM65529.1"/>
    <property type="molecule type" value="Genomic_DNA"/>
</dbReference>
<dbReference type="Proteomes" id="UP000320762">
    <property type="component" value="Unassembled WGS sequence"/>
</dbReference>
<comment type="caution">
    <text evidence="1">The sequence shown here is derived from an EMBL/GenBank/DDBJ whole genome shotgun (WGS) entry which is preliminary data.</text>
</comment>
<keyword evidence="2" id="KW-1185">Reference proteome</keyword>
<dbReference type="AlphaFoldDB" id="A0A550CL92"/>
<organism evidence="1 2">
    <name type="scientific">Schizophyllum amplum</name>
    <dbReference type="NCBI Taxonomy" id="97359"/>
    <lineage>
        <taxon>Eukaryota</taxon>
        <taxon>Fungi</taxon>
        <taxon>Dikarya</taxon>
        <taxon>Basidiomycota</taxon>
        <taxon>Agaricomycotina</taxon>
        <taxon>Agaricomycetes</taxon>
        <taxon>Agaricomycetidae</taxon>
        <taxon>Agaricales</taxon>
        <taxon>Schizophyllaceae</taxon>
        <taxon>Schizophyllum</taxon>
    </lineage>
</organism>
<name>A0A550CL92_9AGAR</name>
<sequence>MVGVTKSEHRGAGSSSSASVLSRILRGDDVAQTFPQTSQYRSGGVSACGLAALNCARVVFESKQNDEERLRSLLDSKTTDVSIFIATYAVFGLLMRICRRSWWRQTAGKGAPISKWSSCWRCRCSCAQ</sequence>
<evidence type="ECO:0000313" key="1">
    <source>
        <dbReference type="EMBL" id="TRM65529.1"/>
    </source>
</evidence>
<dbReference type="OrthoDB" id="1431934at2759"/>
<accession>A0A550CL92</accession>
<reference evidence="1 2" key="1">
    <citation type="journal article" date="2019" name="New Phytol.">
        <title>Comparative genomics reveals unique wood-decay strategies and fruiting body development in the Schizophyllaceae.</title>
        <authorList>
            <person name="Almasi E."/>
            <person name="Sahu N."/>
            <person name="Krizsan K."/>
            <person name="Balint B."/>
            <person name="Kovacs G.M."/>
            <person name="Kiss B."/>
            <person name="Cseklye J."/>
            <person name="Drula E."/>
            <person name="Henrissat B."/>
            <person name="Nagy I."/>
            <person name="Chovatia M."/>
            <person name="Adam C."/>
            <person name="LaButti K."/>
            <person name="Lipzen A."/>
            <person name="Riley R."/>
            <person name="Grigoriev I.V."/>
            <person name="Nagy L.G."/>
        </authorList>
    </citation>
    <scope>NUCLEOTIDE SEQUENCE [LARGE SCALE GENOMIC DNA]</scope>
    <source>
        <strain evidence="1 2">NL-1724</strain>
    </source>
</reference>
<proteinExistence type="predicted"/>
<gene>
    <name evidence="1" type="ORF">BD626DRAFT_489050</name>
</gene>